<sequence length="399" mass="47017">MTQSENSSRMDSDQVFHDAIHGSMELPPLCVEIINTIQFQRLRNIKQLGLCYYVFPSASHNRFEHCLGTCYLAGKMVRHLKQQNPDLEISDRDILCVEIAGLCHDLGHAPFSHVFEGFINENRRPDNRWKHEDASCKMLDHLFEENPHVREELEPDEIAFIKDLIIGESENSARPQFLYQIVNNRDYNIDVDKWDYLARDSHFLGIGKSFDHERMIKMSRVIGDQICYRDKTVDNFFDMFYSRYRLHKTAYQHKTVLLFNTLLCETLRSAERHLGIIENVYDMRRFTYFTDSILEEILRNEDNENLRVARNTLNDIIKRSYRYIGTVEDGNDQGEEPGNIVCEANFDYGAGNENPLVKIPFYERGNMHESFNYNPDELEEMLFLPGTFQLNVRYCFERI</sequence>
<feature type="domain" description="HD/PDEase" evidence="2">
    <location>
        <begin position="58"/>
        <end position="206"/>
    </location>
</feature>
<protein>
    <submittedName>
        <fullName evidence="4">Deoxynucleoside triphosphate triphosphohydrolase SAMHD1-like</fullName>
    </submittedName>
</protein>
<dbReference type="GO" id="GO:0008832">
    <property type="term" value="F:dGTPase activity"/>
    <property type="evidence" value="ECO:0007669"/>
    <property type="project" value="TreeGrafter"/>
</dbReference>
<dbReference type="AlphaFoldDB" id="A0A7E6EK24"/>
<organism evidence="3 4">
    <name type="scientific">Octopus sinensis</name>
    <name type="common">East Asian common octopus</name>
    <dbReference type="NCBI Taxonomy" id="2607531"/>
    <lineage>
        <taxon>Eukaryota</taxon>
        <taxon>Metazoa</taxon>
        <taxon>Spiralia</taxon>
        <taxon>Lophotrochozoa</taxon>
        <taxon>Mollusca</taxon>
        <taxon>Cephalopoda</taxon>
        <taxon>Coleoidea</taxon>
        <taxon>Octopodiformes</taxon>
        <taxon>Octopoda</taxon>
        <taxon>Incirrata</taxon>
        <taxon>Octopodidae</taxon>
        <taxon>Octopus</taxon>
    </lineage>
</organism>
<dbReference type="Proteomes" id="UP000515154">
    <property type="component" value="Unplaced"/>
</dbReference>
<dbReference type="Gene3D" id="1.10.3210.10">
    <property type="entry name" value="Hypothetical protein af1432"/>
    <property type="match status" value="1"/>
</dbReference>
<reference evidence="4" key="1">
    <citation type="submission" date="2025-08" db="UniProtKB">
        <authorList>
            <consortium name="RefSeq"/>
        </authorList>
    </citation>
    <scope>IDENTIFICATION</scope>
</reference>
<dbReference type="PANTHER" id="PTHR11373">
    <property type="entry name" value="DEOXYNUCLEOSIDE TRIPHOSPHATE TRIPHOSPHOHYDROLASE"/>
    <property type="match status" value="1"/>
</dbReference>
<dbReference type="InterPro" id="IPR006674">
    <property type="entry name" value="HD_domain"/>
</dbReference>
<dbReference type="InterPro" id="IPR003607">
    <property type="entry name" value="HD/PDEase_dom"/>
</dbReference>
<evidence type="ECO:0000256" key="1">
    <source>
        <dbReference type="ARBA" id="ARBA00005776"/>
    </source>
</evidence>
<dbReference type="CDD" id="cd00077">
    <property type="entry name" value="HDc"/>
    <property type="match status" value="1"/>
</dbReference>
<accession>A0A7E6EK24</accession>
<proteinExistence type="inferred from homology"/>
<comment type="similarity">
    <text evidence="1">Belongs to the SAMHD1 family.</text>
</comment>
<evidence type="ECO:0000313" key="4">
    <source>
        <dbReference type="RefSeq" id="XP_036355961.1"/>
    </source>
</evidence>
<dbReference type="Pfam" id="PF01966">
    <property type="entry name" value="HD"/>
    <property type="match status" value="1"/>
</dbReference>
<dbReference type="PANTHER" id="PTHR11373:SF4">
    <property type="entry name" value="DEOXYNUCLEOSIDE TRIPHOSPHATE TRIPHOSPHOHYDROLASE SAMHD1"/>
    <property type="match status" value="1"/>
</dbReference>
<dbReference type="SUPFAM" id="SSF109604">
    <property type="entry name" value="HD-domain/PDEase-like"/>
    <property type="match status" value="1"/>
</dbReference>
<dbReference type="RefSeq" id="XP_036355961.1">
    <property type="nucleotide sequence ID" value="XM_036500068.1"/>
</dbReference>
<dbReference type="InterPro" id="IPR050135">
    <property type="entry name" value="dGTPase-like"/>
</dbReference>
<evidence type="ECO:0000259" key="2">
    <source>
        <dbReference type="SMART" id="SM00471"/>
    </source>
</evidence>
<dbReference type="GO" id="GO:0005634">
    <property type="term" value="C:nucleus"/>
    <property type="evidence" value="ECO:0007669"/>
    <property type="project" value="TreeGrafter"/>
</dbReference>
<keyword evidence="3" id="KW-1185">Reference proteome</keyword>
<dbReference type="GO" id="GO:0006203">
    <property type="term" value="P:dGTP catabolic process"/>
    <property type="evidence" value="ECO:0007669"/>
    <property type="project" value="TreeGrafter"/>
</dbReference>
<dbReference type="KEGG" id="osn:115231394"/>
<evidence type="ECO:0000313" key="3">
    <source>
        <dbReference type="Proteomes" id="UP000515154"/>
    </source>
</evidence>
<name>A0A7E6EK24_9MOLL</name>
<dbReference type="SMART" id="SM00471">
    <property type="entry name" value="HDc"/>
    <property type="match status" value="1"/>
</dbReference>
<gene>
    <name evidence="4" type="primary">LOC115231394</name>
</gene>